<dbReference type="SMART" id="SM00382">
    <property type="entry name" value="AAA"/>
    <property type="match status" value="1"/>
</dbReference>
<dbReference type="AlphaFoldDB" id="A0A1I6HRF3"/>
<name>A0A1I6HRF3_9RHOB</name>
<keyword evidence="7" id="KW-1185">Reference proteome</keyword>
<keyword evidence="4 6" id="KW-0067">ATP-binding</keyword>
<sequence length="290" mass="31132">MIGPRHTKRNQRSPRILFRHLAPLRFILYPAASMTRGAMTMDGLQTNSTEHGCDIALDGLCFAVDGKAILSDISVNLTASRIGVVGRNGSGKSTLARVIAGLVAPTSGTARMDGLHLSQDRKAALRQVGILFQNPDHQIIFPTVDEEIGFGLRQLGHGKDAVAKMTRDTLTRFGKSHWAGAYINTLSQGQKHLVCLMAVVAMGPKTIILDEPFTGLDIPTKAQLNRYLANYKGGLIHITHDPADLAGYDQVIWLEQGKLAQNGAAADVLPAYIARMTALGGSDDISDLAG</sequence>
<comment type="similarity">
    <text evidence="1">Belongs to the ABC transporter superfamily.</text>
</comment>
<dbReference type="GO" id="GO:0043190">
    <property type="term" value="C:ATP-binding cassette (ABC) transporter complex"/>
    <property type="evidence" value="ECO:0007669"/>
    <property type="project" value="TreeGrafter"/>
</dbReference>
<dbReference type="InterPro" id="IPR015856">
    <property type="entry name" value="ABC_transpr_CbiO/EcfA_su"/>
</dbReference>
<evidence type="ECO:0000256" key="4">
    <source>
        <dbReference type="ARBA" id="ARBA00022840"/>
    </source>
</evidence>
<dbReference type="Gene3D" id="3.40.50.300">
    <property type="entry name" value="P-loop containing nucleotide triphosphate hydrolases"/>
    <property type="match status" value="1"/>
</dbReference>
<dbReference type="SUPFAM" id="SSF52540">
    <property type="entry name" value="P-loop containing nucleoside triphosphate hydrolases"/>
    <property type="match status" value="1"/>
</dbReference>
<dbReference type="GO" id="GO:0042626">
    <property type="term" value="F:ATPase-coupled transmembrane transporter activity"/>
    <property type="evidence" value="ECO:0007669"/>
    <property type="project" value="TreeGrafter"/>
</dbReference>
<dbReference type="InterPro" id="IPR003439">
    <property type="entry name" value="ABC_transporter-like_ATP-bd"/>
</dbReference>
<evidence type="ECO:0000313" key="7">
    <source>
        <dbReference type="Proteomes" id="UP000199478"/>
    </source>
</evidence>
<keyword evidence="3" id="KW-0547">Nucleotide-binding</keyword>
<keyword evidence="2" id="KW-0813">Transport</keyword>
<dbReference type="InterPro" id="IPR050095">
    <property type="entry name" value="ECF_ABC_transporter_ATP-bd"/>
</dbReference>
<accession>A0A1I6HRF3</accession>
<organism evidence="6 7">
    <name type="scientific">Yoonia tamlensis</name>
    <dbReference type="NCBI Taxonomy" id="390270"/>
    <lineage>
        <taxon>Bacteria</taxon>
        <taxon>Pseudomonadati</taxon>
        <taxon>Pseudomonadota</taxon>
        <taxon>Alphaproteobacteria</taxon>
        <taxon>Rhodobacterales</taxon>
        <taxon>Paracoccaceae</taxon>
        <taxon>Yoonia</taxon>
    </lineage>
</organism>
<evidence type="ECO:0000256" key="2">
    <source>
        <dbReference type="ARBA" id="ARBA00022448"/>
    </source>
</evidence>
<dbReference type="CDD" id="cd03225">
    <property type="entry name" value="ABC_cobalt_CbiO_domain1"/>
    <property type="match status" value="1"/>
</dbReference>
<dbReference type="PROSITE" id="PS50893">
    <property type="entry name" value="ABC_TRANSPORTER_2"/>
    <property type="match status" value="1"/>
</dbReference>
<evidence type="ECO:0000259" key="5">
    <source>
        <dbReference type="PROSITE" id="PS50893"/>
    </source>
</evidence>
<evidence type="ECO:0000313" key="6">
    <source>
        <dbReference type="EMBL" id="SFR57033.1"/>
    </source>
</evidence>
<evidence type="ECO:0000256" key="3">
    <source>
        <dbReference type="ARBA" id="ARBA00022741"/>
    </source>
</evidence>
<dbReference type="InterPro" id="IPR003593">
    <property type="entry name" value="AAA+_ATPase"/>
</dbReference>
<dbReference type="PANTHER" id="PTHR43553">
    <property type="entry name" value="HEAVY METAL TRANSPORTER"/>
    <property type="match status" value="1"/>
</dbReference>
<dbReference type="GO" id="GO:0005524">
    <property type="term" value="F:ATP binding"/>
    <property type="evidence" value="ECO:0007669"/>
    <property type="project" value="UniProtKB-KW"/>
</dbReference>
<dbReference type="Proteomes" id="UP000199478">
    <property type="component" value="Unassembled WGS sequence"/>
</dbReference>
<protein>
    <submittedName>
        <fullName evidence="6">Biotin transport system ATP-binding protein</fullName>
    </submittedName>
</protein>
<dbReference type="GO" id="GO:0016887">
    <property type="term" value="F:ATP hydrolysis activity"/>
    <property type="evidence" value="ECO:0007669"/>
    <property type="project" value="InterPro"/>
</dbReference>
<evidence type="ECO:0000256" key="1">
    <source>
        <dbReference type="ARBA" id="ARBA00005417"/>
    </source>
</evidence>
<feature type="domain" description="ABC transporter" evidence="5">
    <location>
        <begin position="55"/>
        <end position="281"/>
    </location>
</feature>
<reference evidence="7" key="1">
    <citation type="submission" date="2016-10" db="EMBL/GenBank/DDBJ databases">
        <authorList>
            <person name="Varghese N."/>
            <person name="Submissions S."/>
        </authorList>
    </citation>
    <scope>NUCLEOTIDE SEQUENCE [LARGE SCALE GENOMIC DNA]</scope>
    <source>
        <strain evidence="7">DSM 26879</strain>
    </source>
</reference>
<dbReference type="PANTHER" id="PTHR43553:SF24">
    <property type="entry name" value="ENERGY-COUPLING FACTOR TRANSPORTER ATP-BINDING PROTEIN ECFA1"/>
    <property type="match status" value="1"/>
</dbReference>
<dbReference type="EMBL" id="FOYP01000002">
    <property type="protein sequence ID" value="SFR57033.1"/>
    <property type="molecule type" value="Genomic_DNA"/>
</dbReference>
<dbReference type="Pfam" id="PF00005">
    <property type="entry name" value="ABC_tran"/>
    <property type="match status" value="1"/>
</dbReference>
<proteinExistence type="inferred from homology"/>
<gene>
    <name evidence="6" type="ORF">SAMN04488005_2984</name>
</gene>
<dbReference type="STRING" id="390270.SAMN04488005_2984"/>
<dbReference type="InterPro" id="IPR027417">
    <property type="entry name" value="P-loop_NTPase"/>
</dbReference>